<dbReference type="InterPro" id="IPR036291">
    <property type="entry name" value="NAD(P)-bd_dom_sf"/>
</dbReference>
<dbReference type="Pfam" id="PF00106">
    <property type="entry name" value="adh_short"/>
    <property type="match status" value="1"/>
</dbReference>
<dbReference type="PANTHER" id="PTHR44656">
    <property type="entry name" value="DEHYDROGENASE/REDUCTASE SDR FAMILY MEMBER 12"/>
    <property type="match status" value="1"/>
</dbReference>
<dbReference type="Proteomes" id="UP000199515">
    <property type="component" value="Unassembled WGS sequence"/>
</dbReference>
<dbReference type="InterPro" id="IPR052992">
    <property type="entry name" value="SDR_member_12"/>
</dbReference>
<proteinExistence type="predicted"/>
<accession>A0A1H3SU74</accession>
<keyword evidence="2" id="KW-1185">Reference proteome</keyword>
<dbReference type="STRING" id="589385.SAMN05421504_115120"/>
<dbReference type="RefSeq" id="WP_091299783.1">
    <property type="nucleotide sequence ID" value="NZ_FNON01000015.1"/>
</dbReference>
<dbReference type="Gene3D" id="3.40.50.720">
    <property type="entry name" value="NAD(P)-binding Rossmann-like Domain"/>
    <property type="match status" value="1"/>
</dbReference>
<dbReference type="PRINTS" id="PR00081">
    <property type="entry name" value="GDHRDH"/>
</dbReference>
<evidence type="ECO:0000313" key="1">
    <source>
        <dbReference type="EMBL" id="SDZ41300.1"/>
    </source>
</evidence>
<reference evidence="1 2" key="1">
    <citation type="submission" date="2016-10" db="EMBL/GenBank/DDBJ databases">
        <authorList>
            <person name="de Groot N.N."/>
        </authorList>
    </citation>
    <scope>NUCLEOTIDE SEQUENCE [LARGE SCALE GENOMIC DNA]</scope>
    <source>
        <strain evidence="1 2">CPCC 202699</strain>
    </source>
</reference>
<dbReference type="SUPFAM" id="SSF51735">
    <property type="entry name" value="NAD(P)-binding Rossmann-fold domains"/>
    <property type="match status" value="1"/>
</dbReference>
<dbReference type="PANTHER" id="PTHR44656:SF7">
    <property type="entry name" value="DEHYDROGENASE_REDUCTASE SDR FAMILY MEMBER 12"/>
    <property type="match status" value="1"/>
</dbReference>
<organism evidence="1 2">
    <name type="scientific">Amycolatopsis xylanica</name>
    <dbReference type="NCBI Taxonomy" id="589385"/>
    <lineage>
        <taxon>Bacteria</taxon>
        <taxon>Bacillati</taxon>
        <taxon>Actinomycetota</taxon>
        <taxon>Actinomycetes</taxon>
        <taxon>Pseudonocardiales</taxon>
        <taxon>Pseudonocardiaceae</taxon>
        <taxon>Amycolatopsis</taxon>
    </lineage>
</organism>
<sequence>MLKLLDTLADRTLVPGYTKLGYRLRSKGWAPLESMRGKRVLVTGANSGLGRAAATKFAELGATVHLGVRDLAKGQQAKEELAARFPDAEIHVELCDMSLVDTVREFATEFVARHDTLDALVHNAGVLPPSRQETREGNEVTLATHVLGPFLLTGMLVPALIRAKGRVIFVSSGGMYSQKLYDQDPQFRQGKYRGATAYSRTKRMQVVLASQWAERLKGDGITVHSMHPGWAATPGVSDSLPGFATVMGPLLRDADEGADTVVWLASAPEAARETGLFWHDRAPRPEHYFPWTKESAAQRANLWAFCEENTAGT</sequence>
<dbReference type="InterPro" id="IPR002347">
    <property type="entry name" value="SDR_fam"/>
</dbReference>
<dbReference type="AlphaFoldDB" id="A0A1H3SU74"/>
<protein>
    <submittedName>
        <fullName evidence="1">NAD(P)-dependent dehydrogenase, short-chain alcohol dehydrogenase family</fullName>
    </submittedName>
</protein>
<dbReference type="EMBL" id="FNON01000015">
    <property type="protein sequence ID" value="SDZ41300.1"/>
    <property type="molecule type" value="Genomic_DNA"/>
</dbReference>
<name>A0A1H3SU74_9PSEU</name>
<gene>
    <name evidence="1" type="ORF">SAMN05421504_115120</name>
</gene>
<dbReference type="OrthoDB" id="3772961at2"/>
<evidence type="ECO:0000313" key="2">
    <source>
        <dbReference type="Proteomes" id="UP000199515"/>
    </source>
</evidence>